<dbReference type="SMART" id="SM00647">
    <property type="entry name" value="IBR"/>
    <property type="match status" value="1"/>
</dbReference>
<evidence type="ECO:0000256" key="7">
    <source>
        <dbReference type="ARBA" id="ARBA00022786"/>
    </source>
</evidence>
<evidence type="ECO:0000256" key="8">
    <source>
        <dbReference type="ARBA" id="ARBA00022833"/>
    </source>
</evidence>
<dbReference type="AlphaFoldDB" id="A0A0R3WPL5"/>
<dbReference type="GO" id="GO:0016567">
    <property type="term" value="P:protein ubiquitination"/>
    <property type="evidence" value="ECO:0007669"/>
    <property type="project" value="InterPro"/>
</dbReference>
<accession>A0A0R3WPL5</accession>
<gene>
    <name evidence="10" type="ORF">TTAC_LOCUS2690</name>
</gene>
<dbReference type="Gene3D" id="3.30.40.10">
    <property type="entry name" value="Zinc/RING finger domain, C3HC4 (zinc finger)"/>
    <property type="match status" value="1"/>
</dbReference>
<evidence type="ECO:0000256" key="3">
    <source>
        <dbReference type="ARBA" id="ARBA00022679"/>
    </source>
</evidence>
<organism evidence="12">
    <name type="scientific">Hydatigena taeniaeformis</name>
    <name type="common">Feline tapeworm</name>
    <name type="synonym">Taenia taeniaeformis</name>
    <dbReference type="NCBI Taxonomy" id="6205"/>
    <lineage>
        <taxon>Eukaryota</taxon>
        <taxon>Metazoa</taxon>
        <taxon>Spiralia</taxon>
        <taxon>Lophotrochozoa</taxon>
        <taxon>Platyhelminthes</taxon>
        <taxon>Cestoda</taxon>
        <taxon>Eucestoda</taxon>
        <taxon>Cyclophyllidea</taxon>
        <taxon>Taeniidae</taxon>
        <taxon>Hydatigera</taxon>
    </lineage>
</organism>
<dbReference type="PANTHER" id="PTHR11685">
    <property type="entry name" value="RBR FAMILY RING FINGER AND IBR DOMAIN-CONTAINING"/>
    <property type="match status" value="1"/>
</dbReference>
<proteinExistence type="predicted"/>
<dbReference type="CDD" id="cd20341">
    <property type="entry name" value="BRcat_RBR_RNF14"/>
    <property type="match status" value="1"/>
</dbReference>
<evidence type="ECO:0000259" key="9">
    <source>
        <dbReference type="PROSITE" id="PS51873"/>
    </source>
</evidence>
<keyword evidence="6" id="KW-0863">Zinc-finger</keyword>
<evidence type="ECO:0000256" key="5">
    <source>
        <dbReference type="ARBA" id="ARBA00022737"/>
    </source>
</evidence>
<dbReference type="EMBL" id="UYWX01001381">
    <property type="protein sequence ID" value="VDM20888.1"/>
    <property type="molecule type" value="Genomic_DNA"/>
</dbReference>
<dbReference type="WBParaSite" id="TTAC_0000270501-mRNA-1">
    <property type="protein sequence ID" value="TTAC_0000270501-mRNA-1"/>
    <property type="gene ID" value="TTAC_0000270501"/>
</dbReference>
<keyword evidence="4" id="KW-0479">Metal-binding</keyword>
<dbReference type="GO" id="GO:0008270">
    <property type="term" value="F:zinc ion binding"/>
    <property type="evidence" value="ECO:0007669"/>
    <property type="project" value="UniProtKB-KW"/>
</dbReference>
<evidence type="ECO:0000256" key="1">
    <source>
        <dbReference type="ARBA" id="ARBA00001798"/>
    </source>
</evidence>
<evidence type="ECO:0000313" key="12">
    <source>
        <dbReference type="WBParaSite" id="TTAC_0000270501-mRNA-1"/>
    </source>
</evidence>
<keyword evidence="5" id="KW-0677">Repeat</keyword>
<evidence type="ECO:0000313" key="11">
    <source>
        <dbReference type="Proteomes" id="UP000274429"/>
    </source>
</evidence>
<dbReference type="InterPro" id="IPR002867">
    <property type="entry name" value="IBR_dom"/>
</dbReference>
<reference evidence="10 11" key="2">
    <citation type="submission" date="2018-11" db="EMBL/GenBank/DDBJ databases">
        <authorList>
            <consortium name="Pathogen Informatics"/>
        </authorList>
    </citation>
    <scope>NUCLEOTIDE SEQUENCE [LARGE SCALE GENOMIC DNA]</scope>
</reference>
<dbReference type="STRING" id="6205.A0A0R3WPL5"/>
<protein>
    <recommendedName>
        <fullName evidence="2">RBR-type E3 ubiquitin transferase</fullName>
        <ecNumber evidence="2">2.3.2.31</ecNumber>
    </recommendedName>
</protein>
<keyword evidence="8" id="KW-0862">Zinc</keyword>
<evidence type="ECO:0000256" key="4">
    <source>
        <dbReference type="ARBA" id="ARBA00022723"/>
    </source>
</evidence>
<evidence type="ECO:0000313" key="10">
    <source>
        <dbReference type="EMBL" id="VDM20888.1"/>
    </source>
</evidence>
<evidence type="ECO:0000256" key="2">
    <source>
        <dbReference type="ARBA" id="ARBA00012251"/>
    </source>
</evidence>
<dbReference type="EC" id="2.3.2.31" evidence="2"/>
<dbReference type="Pfam" id="PF01485">
    <property type="entry name" value="IBR"/>
    <property type="match status" value="1"/>
</dbReference>
<keyword evidence="3" id="KW-0808">Transferase</keyword>
<dbReference type="PROSITE" id="PS51873">
    <property type="entry name" value="TRIAD"/>
    <property type="match status" value="1"/>
</dbReference>
<evidence type="ECO:0000256" key="6">
    <source>
        <dbReference type="ARBA" id="ARBA00022771"/>
    </source>
</evidence>
<dbReference type="SUPFAM" id="SSF57850">
    <property type="entry name" value="RING/U-box"/>
    <property type="match status" value="2"/>
</dbReference>
<dbReference type="OrthoDB" id="6272373at2759"/>
<feature type="domain" description="RING-type" evidence="9">
    <location>
        <begin position="1"/>
        <end position="253"/>
    </location>
</feature>
<dbReference type="InterPro" id="IPR031127">
    <property type="entry name" value="E3_UB_ligase_RBR"/>
</dbReference>
<dbReference type="GO" id="GO:0061630">
    <property type="term" value="F:ubiquitin protein ligase activity"/>
    <property type="evidence" value="ECO:0007669"/>
    <property type="project" value="UniProtKB-EC"/>
</dbReference>
<keyword evidence="7" id="KW-0833">Ubl conjugation pathway</keyword>
<reference evidence="12" key="1">
    <citation type="submission" date="2017-02" db="UniProtKB">
        <authorList>
            <consortium name="WormBaseParasite"/>
        </authorList>
    </citation>
    <scope>IDENTIFICATION</scope>
</reference>
<comment type="catalytic activity">
    <reaction evidence="1">
        <text>[E2 ubiquitin-conjugating enzyme]-S-ubiquitinyl-L-cysteine + [acceptor protein]-L-lysine = [E2 ubiquitin-conjugating enzyme]-L-cysteine + [acceptor protein]-N(6)-ubiquitinyl-L-lysine.</text>
        <dbReference type="EC" id="2.3.2.31"/>
    </reaction>
</comment>
<dbReference type="InterPro" id="IPR044066">
    <property type="entry name" value="TRIAD_supradom"/>
</dbReference>
<dbReference type="InterPro" id="IPR013083">
    <property type="entry name" value="Znf_RING/FYVE/PHD"/>
</dbReference>
<sequence>MGRECTRLTICGHIACKDCLRNALSAHIEDGVTAGALRCLHCNVEMELNEVGEFATPSQFEAYDRLLLQRSLALMSDVVRCPRPECSGTCLAENDYMARCPICRHAFCPRCLGLYHGEVPCSSRSDEAKLGDIEEDTYSRLVRYEEEDEIPLPSEGIEWMTWRLGHTPDSNYRRKLIKKILTLRSNAVGEALVSRQLKEMNFYRCPHCGVFTCYYLLLWMWQYCLEGCMYSSRPATISGALIRDELESLRCSS</sequence>
<keyword evidence="11" id="KW-1185">Reference proteome</keyword>
<name>A0A0R3WPL5_HYDTA</name>
<dbReference type="Proteomes" id="UP000274429">
    <property type="component" value="Unassembled WGS sequence"/>
</dbReference>